<dbReference type="InterPro" id="IPR012336">
    <property type="entry name" value="Thioredoxin-like_fold"/>
</dbReference>
<keyword evidence="3" id="KW-1185">Reference proteome</keyword>
<dbReference type="PANTHER" id="PTHR46472:SF1">
    <property type="entry name" value="NUCLEOREDOXIN"/>
    <property type="match status" value="1"/>
</dbReference>
<sequence length="415" mass="45973">MSGFHDFCTLLGNTLETKTGQKPTNEVLAGKEVIGLYFSAHWCPPCRGFTPALGKFYDQIKDSKNFEIIFVSSDRDASQFKEYYDEQAAWAALPFKDRATKNALSKKFKVRGIPTLVILDGKTGETITLDGRDGVSSEPEAFPWKPPSVAEILSALPPFVDKEGEEVSLSERPGPLLLYFSAHWCPPCRGFTPKLVEFFSELEKKYPDASIAFVSSDKDSKAWASYYQSMGEHWLALPYDARDQKEKLSKAFGVNGIPSLVLLDSEANGRNTITTSGRSFVMENCVEDFPRSWAPKPYADLTKTAECKGSSINDEKALCVFVHNMEDKNVEGLKALATKQEKSDTLFFYATADEGIAEQVVRLCDIKPPKGEATLVLLDLDDDGAYYLANTSDVSEGALAKFLKEPGPRQQLKSP</sequence>
<dbReference type="InterPro" id="IPR036249">
    <property type="entry name" value="Thioredoxin-like_sf"/>
</dbReference>
<dbReference type="PROSITE" id="PS51352">
    <property type="entry name" value="THIOREDOXIN_2"/>
    <property type="match status" value="2"/>
</dbReference>
<dbReference type="GO" id="GO:0004791">
    <property type="term" value="F:thioredoxin-disulfide reductase (NADPH) activity"/>
    <property type="evidence" value="ECO:0007669"/>
    <property type="project" value="TreeGrafter"/>
</dbReference>
<dbReference type="Gene3D" id="3.40.30.10">
    <property type="entry name" value="Glutaredoxin"/>
    <property type="match status" value="2"/>
</dbReference>
<dbReference type="AlphaFoldDB" id="A0A8J2T230"/>
<evidence type="ECO:0000313" key="3">
    <source>
        <dbReference type="Proteomes" id="UP000789595"/>
    </source>
</evidence>
<accession>A0A8J2T230</accession>
<dbReference type="Pfam" id="PF13905">
    <property type="entry name" value="Thioredoxin_8"/>
    <property type="match status" value="2"/>
</dbReference>
<feature type="domain" description="Thioredoxin" evidence="1">
    <location>
        <begin position="9"/>
        <end position="140"/>
    </location>
</feature>
<proteinExistence type="predicted"/>
<evidence type="ECO:0000313" key="2">
    <source>
        <dbReference type="EMBL" id="CAH0379890.1"/>
    </source>
</evidence>
<dbReference type="Proteomes" id="UP000789595">
    <property type="component" value="Unassembled WGS sequence"/>
</dbReference>
<gene>
    <name evidence="2" type="ORF">PECAL_6P15270</name>
</gene>
<comment type="caution">
    <text evidence="2">The sequence shown here is derived from an EMBL/GenBank/DDBJ whole genome shotgun (WGS) entry which is preliminary data.</text>
</comment>
<dbReference type="OrthoDB" id="409136at2759"/>
<dbReference type="EMBL" id="CAKKNE010000006">
    <property type="protein sequence ID" value="CAH0379890.1"/>
    <property type="molecule type" value="Genomic_DNA"/>
</dbReference>
<protein>
    <recommendedName>
        <fullName evidence="1">Thioredoxin domain-containing protein</fullName>
    </recommendedName>
</protein>
<name>A0A8J2T230_9STRA</name>
<dbReference type="GO" id="GO:0031397">
    <property type="term" value="P:negative regulation of protein ubiquitination"/>
    <property type="evidence" value="ECO:0007669"/>
    <property type="project" value="TreeGrafter"/>
</dbReference>
<organism evidence="2 3">
    <name type="scientific">Pelagomonas calceolata</name>
    <dbReference type="NCBI Taxonomy" id="35677"/>
    <lineage>
        <taxon>Eukaryota</taxon>
        <taxon>Sar</taxon>
        <taxon>Stramenopiles</taxon>
        <taxon>Ochrophyta</taxon>
        <taxon>Pelagophyceae</taxon>
        <taxon>Pelagomonadales</taxon>
        <taxon>Pelagomonadaceae</taxon>
        <taxon>Pelagomonas</taxon>
    </lineage>
</organism>
<dbReference type="GO" id="GO:0030178">
    <property type="term" value="P:negative regulation of Wnt signaling pathway"/>
    <property type="evidence" value="ECO:0007669"/>
    <property type="project" value="TreeGrafter"/>
</dbReference>
<dbReference type="InterPro" id="IPR013766">
    <property type="entry name" value="Thioredoxin_domain"/>
</dbReference>
<dbReference type="SUPFAM" id="SSF52833">
    <property type="entry name" value="Thioredoxin-like"/>
    <property type="match status" value="2"/>
</dbReference>
<dbReference type="PROSITE" id="PS00194">
    <property type="entry name" value="THIOREDOXIN_1"/>
    <property type="match status" value="1"/>
</dbReference>
<dbReference type="CDD" id="cd02964">
    <property type="entry name" value="TryX_like_family"/>
    <property type="match status" value="1"/>
</dbReference>
<dbReference type="PANTHER" id="PTHR46472">
    <property type="entry name" value="NUCLEOREDOXIN"/>
    <property type="match status" value="1"/>
</dbReference>
<evidence type="ECO:0000259" key="1">
    <source>
        <dbReference type="PROSITE" id="PS51352"/>
    </source>
</evidence>
<feature type="domain" description="Thioredoxin" evidence="1">
    <location>
        <begin position="144"/>
        <end position="299"/>
    </location>
</feature>
<dbReference type="GO" id="GO:0005634">
    <property type="term" value="C:nucleus"/>
    <property type="evidence" value="ECO:0007669"/>
    <property type="project" value="TreeGrafter"/>
</dbReference>
<reference evidence="2" key="1">
    <citation type="submission" date="2021-11" db="EMBL/GenBank/DDBJ databases">
        <authorList>
            <consortium name="Genoscope - CEA"/>
            <person name="William W."/>
        </authorList>
    </citation>
    <scope>NUCLEOTIDE SEQUENCE</scope>
</reference>
<dbReference type="InterPro" id="IPR017937">
    <property type="entry name" value="Thioredoxin_CS"/>
</dbReference>